<evidence type="ECO:0000313" key="2">
    <source>
        <dbReference type="Proteomes" id="UP000070475"/>
    </source>
</evidence>
<protein>
    <submittedName>
        <fullName evidence="1">Uncharacterized protein</fullName>
    </submittedName>
</protein>
<name>A0A132TNA2_9BACL</name>
<dbReference type="Proteomes" id="UP000070475">
    <property type="component" value="Unassembled WGS sequence"/>
</dbReference>
<evidence type="ECO:0000313" key="1">
    <source>
        <dbReference type="EMBL" id="KWX72516.1"/>
    </source>
</evidence>
<comment type="caution">
    <text evidence="1">The sequence shown here is derived from an EMBL/GenBank/DDBJ whole genome shotgun (WGS) entry which is preliminary data.</text>
</comment>
<dbReference type="PATRIC" id="fig|483937.3.peg.5761"/>
<accession>A0A132TNA2</accession>
<gene>
    <name evidence="1" type="ORF">AMQ84_24910</name>
</gene>
<keyword evidence="2" id="KW-1185">Reference proteome</keyword>
<organism evidence="1 2">
    <name type="scientific">Paenibacillus riograndensis</name>
    <dbReference type="NCBI Taxonomy" id="483937"/>
    <lineage>
        <taxon>Bacteria</taxon>
        <taxon>Bacillati</taxon>
        <taxon>Bacillota</taxon>
        <taxon>Bacilli</taxon>
        <taxon>Bacillales</taxon>
        <taxon>Paenibacillaceae</taxon>
        <taxon>Paenibacillus</taxon>
        <taxon>Paenibacillus sonchi group</taxon>
    </lineage>
</organism>
<dbReference type="EMBL" id="LIRB01000144">
    <property type="protein sequence ID" value="KWX72516.1"/>
    <property type="molecule type" value="Genomic_DNA"/>
</dbReference>
<dbReference type="AlphaFoldDB" id="A0A132TNA2"/>
<reference evidence="1 2" key="1">
    <citation type="submission" date="2015-08" db="EMBL/GenBank/DDBJ databases">
        <title>Genomes of Paenibacillus riograndensis.</title>
        <authorList>
            <person name="Sant'Anna F.H."/>
            <person name="Souza R."/>
            <person name="Ambrosini A."/>
            <person name="Bach E."/>
            <person name="Fernandes G."/>
            <person name="Balsanelli E."/>
            <person name="Baura V.A."/>
            <person name="Pedrosa F.O."/>
            <person name="Souza E.M."/>
            <person name="Passaglia L."/>
        </authorList>
    </citation>
    <scope>NUCLEOTIDE SEQUENCE [LARGE SCALE GENOMIC DNA]</scope>
    <source>
        <strain evidence="1 2">CAS34</strain>
    </source>
</reference>
<sequence length="78" mass="8700">MHPVLIFVHCSSQHSAANIDSVGPSHPLVYITIMAVQMLWPEIINMQKPLPPWKPSNISGEKGLLALRLYLLKKELAS</sequence>
<proteinExistence type="predicted"/>